<dbReference type="AlphaFoldDB" id="A0ABC8TDL1"/>
<evidence type="ECO:0000256" key="5">
    <source>
        <dbReference type="ARBA" id="ARBA00022989"/>
    </source>
</evidence>
<dbReference type="Pfam" id="PF03552">
    <property type="entry name" value="Cellulose_synt"/>
    <property type="match status" value="1"/>
</dbReference>
<dbReference type="EMBL" id="CAUOFW020004762">
    <property type="protein sequence ID" value="CAK9167156.1"/>
    <property type="molecule type" value="Genomic_DNA"/>
</dbReference>
<keyword evidence="2" id="KW-0328">Glycosyltransferase</keyword>
<evidence type="ECO:0000256" key="1">
    <source>
        <dbReference type="ARBA" id="ARBA00004127"/>
    </source>
</evidence>
<evidence type="ECO:0000256" key="9">
    <source>
        <dbReference type="PIRSR" id="PIRSR605150-3"/>
    </source>
</evidence>
<gene>
    <name evidence="11" type="ORF">ILEXP_LOCUS18145</name>
    <name evidence="12" type="ORF">ILEXP_LOCUS36413</name>
</gene>
<evidence type="ECO:0000256" key="4">
    <source>
        <dbReference type="ARBA" id="ARBA00022692"/>
    </source>
</evidence>
<evidence type="ECO:0000313" key="12">
    <source>
        <dbReference type="EMBL" id="CAK9167156.1"/>
    </source>
</evidence>
<protein>
    <submittedName>
        <fullName evidence="12">Uncharacterized protein</fullName>
    </submittedName>
</protein>
<dbReference type="PANTHER" id="PTHR13301">
    <property type="entry name" value="X-BOX TRANSCRIPTION FACTOR-RELATED"/>
    <property type="match status" value="1"/>
</dbReference>
<evidence type="ECO:0000256" key="8">
    <source>
        <dbReference type="PIRSR" id="PIRSR605150-2"/>
    </source>
</evidence>
<keyword evidence="6 10" id="KW-0472">Membrane</keyword>
<feature type="transmembrane region" description="Helical" evidence="10">
    <location>
        <begin position="54"/>
        <end position="76"/>
    </location>
</feature>
<feature type="binding site" evidence="8">
    <location>
        <position position="114"/>
    </location>
    <ligand>
        <name>UDP-alpha-D-glucose</name>
        <dbReference type="ChEBI" id="CHEBI:58885"/>
    </ligand>
</feature>
<keyword evidence="13" id="KW-1185">Reference proteome</keyword>
<dbReference type="InterPro" id="IPR005150">
    <property type="entry name" value="Cellulose_synth"/>
</dbReference>
<comment type="subcellular location">
    <subcellularLocation>
        <location evidence="1">Endomembrane system</location>
        <topology evidence="1">Multi-pass membrane protein</topology>
    </subcellularLocation>
</comment>
<proteinExistence type="predicted"/>
<dbReference type="FunFam" id="3.90.550.10:FF:000194">
    <property type="entry name" value="Cellulose synthase-like protein G2 isoform A"/>
    <property type="match status" value="1"/>
</dbReference>
<evidence type="ECO:0000313" key="11">
    <source>
        <dbReference type="EMBL" id="CAK9150032.1"/>
    </source>
</evidence>
<dbReference type="Gene3D" id="3.90.550.10">
    <property type="entry name" value="Spore Coat Polysaccharide Biosynthesis Protein SpsA, Chain A"/>
    <property type="match status" value="2"/>
</dbReference>
<evidence type="ECO:0000256" key="10">
    <source>
        <dbReference type="SAM" id="Phobius"/>
    </source>
</evidence>
<accession>A0ABC8TDL1</accession>
<evidence type="ECO:0000256" key="3">
    <source>
        <dbReference type="ARBA" id="ARBA00022679"/>
    </source>
</evidence>
<feature type="binding site" evidence="8">
    <location>
        <position position="143"/>
    </location>
    <ligand>
        <name>UDP-alpha-D-glucose</name>
        <dbReference type="ChEBI" id="CHEBI:58885"/>
    </ligand>
</feature>
<dbReference type="SUPFAM" id="SSF53448">
    <property type="entry name" value="Nucleotide-diphospho-sugar transferases"/>
    <property type="match status" value="1"/>
</dbReference>
<feature type="binding site" evidence="9">
    <location>
        <position position="300"/>
    </location>
    <ligand>
        <name>Mn(2+)</name>
        <dbReference type="ChEBI" id="CHEBI:29035"/>
    </ligand>
</feature>
<dbReference type="Proteomes" id="UP001642360">
    <property type="component" value="Unassembled WGS sequence"/>
</dbReference>
<name>A0ABC8TDL1_9AQUA</name>
<sequence length="455" mass="51148">MATNTMTPLLHTATVHQRRATINRAHMFFHFIFILLLLYYRISPLLHTTTEENFSLTSWILILVSELTLSFIWTLAQSFRWRPVTRSAFPGRLPGDKALPAIDVFICTADPKKEPTLEVMNTVISAMALDYPPEKLAVYLSDDSGAKVTLNSIKEAAVFASSWVPFCRKYGMKSRCPEAYFSGYAGQDDRTNCSDEFNDEEENIKSKYEHLKNFVKSGSGSSTAVEDVNTTTGQGRDPFVQIILDKRGNGDNNEMKLPLLVYVSREKKPLYPHRFKAGALNTLLRVSGIISNAPYLLVLDCDMYCNDPTSARQAMCFHLDPKMSHSLAFVQFPQIFYNVSKNDIYDGQSRSAYKTKWQGMDGLNGPVLSGTGYYIKRIALYGSPTQKEFSHPQPTLDFGHSDMFIDSLRSNNGERGNKGESSEELVKEAQFLATCTFEKGTQWGSEASPNPLNML</sequence>
<organism evidence="12 13">
    <name type="scientific">Ilex paraguariensis</name>
    <name type="common">yerba mate</name>
    <dbReference type="NCBI Taxonomy" id="185542"/>
    <lineage>
        <taxon>Eukaryota</taxon>
        <taxon>Viridiplantae</taxon>
        <taxon>Streptophyta</taxon>
        <taxon>Embryophyta</taxon>
        <taxon>Tracheophyta</taxon>
        <taxon>Spermatophyta</taxon>
        <taxon>Magnoliopsida</taxon>
        <taxon>eudicotyledons</taxon>
        <taxon>Gunneridae</taxon>
        <taxon>Pentapetalae</taxon>
        <taxon>asterids</taxon>
        <taxon>campanulids</taxon>
        <taxon>Aquifoliales</taxon>
        <taxon>Aquifoliaceae</taxon>
        <taxon>Ilex</taxon>
    </lineage>
</organism>
<feature type="binding site" evidence="8">
    <location>
        <position position="113"/>
    </location>
    <ligand>
        <name>UDP-alpha-D-glucose</name>
        <dbReference type="ChEBI" id="CHEBI:58885"/>
    </ligand>
</feature>
<reference evidence="12 13" key="1">
    <citation type="submission" date="2024-02" db="EMBL/GenBank/DDBJ databases">
        <authorList>
            <person name="Vignale AGUSTIN F."/>
            <person name="Sosa J E."/>
            <person name="Modenutti C."/>
        </authorList>
    </citation>
    <scope>NUCLEOTIDE SEQUENCE [LARGE SCALE GENOMIC DNA]</scope>
</reference>
<feature type="transmembrane region" description="Helical" evidence="10">
    <location>
        <begin position="25"/>
        <end position="42"/>
    </location>
</feature>
<evidence type="ECO:0000256" key="6">
    <source>
        <dbReference type="ARBA" id="ARBA00023136"/>
    </source>
</evidence>
<dbReference type="GO" id="GO:0071555">
    <property type="term" value="P:cell wall organization"/>
    <property type="evidence" value="ECO:0007669"/>
    <property type="project" value="UniProtKB-KW"/>
</dbReference>
<dbReference type="GO" id="GO:0012505">
    <property type="term" value="C:endomembrane system"/>
    <property type="evidence" value="ECO:0007669"/>
    <property type="project" value="UniProtKB-SubCell"/>
</dbReference>
<comment type="caution">
    <text evidence="12">The sequence shown here is derived from an EMBL/GenBank/DDBJ whole genome shotgun (WGS) entry which is preliminary data.</text>
</comment>
<keyword evidence="7" id="KW-0961">Cell wall biogenesis/degradation</keyword>
<evidence type="ECO:0000256" key="7">
    <source>
        <dbReference type="ARBA" id="ARBA00023316"/>
    </source>
</evidence>
<keyword evidence="4 10" id="KW-0812">Transmembrane</keyword>
<keyword evidence="5 10" id="KW-1133">Transmembrane helix</keyword>
<dbReference type="InterPro" id="IPR029044">
    <property type="entry name" value="Nucleotide-diphossugar_trans"/>
</dbReference>
<dbReference type="GO" id="GO:0016757">
    <property type="term" value="F:glycosyltransferase activity"/>
    <property type="evidence" value="ECO:0007669"/>
    <property type="project" value="UniProtKB-KW"/>
</dbReference>
<evidence type="ECO:0000256" key="2">
    <source>
        <dbReference type="ARBA" id="ARBA00022676"/>
    </source>
</evidence>
<feature type="binding site" evidence="9">
    <location>
        <position position="276"/>
    </location>
    <ligand>
        <name>Mn(2+)</name>
        <dbReference type="ChEBI" id="CHEBI:29035"/>
    </ligand>
</feature>
<dbReference type="EMBL" id="CAUOFW020001970">
    <property type="protein sequence ID" value="CAK9150032.1"/>
    <property type="molecule type" value="Genomic_DNA"/>
</dbReference>
<evidence type="ECO:0000313" key="13">
    <source>
        <dbReference type="Proteomes" id="UP001642360"/>
    </source>
</evidence>
<keyword evidence="3" id="KW-0808">Transferase</keyword>